<comment type="caution">
    <text evidence="13">The sequence shown here is derived from an EMBL/GenBank/DDBJ whole genome shotgun (WGS) entry which is preliminary data.</text>
</comment>
<gene>
    <name evidence="11" type="primary">tmk</name>
    <name evidence="13" type="ORF">HNR44_003519</name>
</gene>
<evidence type="ECO:0000313" key="13">
    <source>
        <dbReference type="EMBL" id="MBB6451506.1"/>
    </source>
</evidence>
<protein>
    <recommendedName>
        <fullName evidence="3 11">Thymidylate kinase</fullName>
        <ecNumber evidence="2 11">2.7.4.9</ecNumber>
    </recommendedName>
    <alternativeName>
        <fullName evidence="11">dTMP kinase</fullName>
    </alternativeName>
</protein>
<name>A0A841PW57_9BACL</name>
<dbReference type="InterPro" id="IPR027417">
    <property type="entry name" value="P-loop_NTPase"/>
</dbReference>
<dbReference type="EC" id="2.7.4.9" evidence="2 11"/>
<keyword evidence="8 11" id="KW-0067">ATP-binding</keyword>
<comment type="function">
    <text evidence="10 11">Phosphorylation of dTMP to form dTDP in both de novo and salvage pathways of dTTP synthesis.</text>
</comment>
<evidence type="ECO:0000256" key="3">
    <source>
        <dbReference type="ARBA" id="ARBA00017144"/>
    </source>
</evidence>
<evidence type="ECO:0000256" key="1">
    <source>
        <dbReference type="ARBA" id="ARBA00009776"/>
    </source>
</evidence>
<dbReference type="InterPro" id="IPR018094">
    <property type="entry name" value="Thymidylate_kinase"/>
</dbReference>
<sequence length="208" mass="23430">MSRGTFVTFEGGEGAGKSTVVPKIAKDLEEKGYETLVSREPGGVASAEQIRAILLGDQEQILDEYTEVLLFAAARRQHLVEKIIPALEAGKVVLCDRYLDSSLAYQGYASGVDMEQVKMINMFAVQHWLPERTIFLDLPVEIGLSRITKNAREENRLDQAGIDFHERVREGYQLLAKEDPERYRIVQANQSMEQVEKAVLQYIQEVLG</sequence>
<evidence type="ECO:0000256" key="4">
    <source>
        <dbReference type="ARBA" id="ARBA00022679"/>
    </source>
</evidence>
<dbReference type="Pfam" id="PF02223">
    <property type="entry name" value="Thymidylate_kin"/>
    <property type="match status" value="1"/>
</dbReference>
<evidence type="ECO:0000256" key="6">
    <source>
        <dbReference type="ARBA" id="ARBA00022741"/>
    </source>
</evidence>
<dbReference type="FunFam" id="3.40.50.300:FF:000225">
    <property type="entry name" value="Thymidylate kinase"/>
    <property type="match status" value="1"/>
</dbReference>
<evidence type="ECO:0000256" key="5">
    <source>
        <dbReference type="ARBA" id="ARBA00022727"/>
    </source>
</evidence>
<keyword evidence="4 11" id="KW-0808">Transferase</keyword>
<evidence type="ECO:0000313" key="14">
    <source>
        <dbReference type="Proteomes" id="UP000568839"/>
    </source>
</evidence>
<evidence type="ECO:0000256" key="11">
    <source>
        <dbReference type="HAMAP-Rule" id="MF_00165"/>
    </source>
</evidence>
<evidence type="ECO:0000256" key="8">
    <source>
        <dbReference type="ARBA" id="ARBA00022840"/>
    </source>
</evidence>
<evidence type="ECO:0000256" key="9">
    <source>
        <dbReference type="ARBA" id="ARBA00048743"/>
    </source>
</evidence>
<dbReference type="PROSITE" id="PS01331">
    <property type="entry name" value="THYMIDYLATE_KINASE"/>
    <property type="match status" value="1"/>
</dbReference>
<dbReference type="InterPro" id="IPR018095">
    <property type="entry name" value="Thymidylate_kin_CS"/>
</dbReference>
<dbReference type="GO" id="GO:0006227">
    <property type="term" value="P:dUDP biosynthetic process"/>
    <property type="evidence" value="ECO:0007669"/>
    <property type="project" value="TreeGrafter"/>
</dbReference>
<keyword evidence="5 11" id="KW-0545">Nucleotide biosynthesis</keyword>
<keyword evidence="7 11" id="KW-0418">Kinase</keyword>
<dbReference type="Proteomes" id="UP000568839">
    <property type="component" value="Unassembled WGS sequence"/>
</dbReference>
<dbReference type="GO" id="GO:0006233">
    <property type="term" value="P:dTDP biosynthetic process"/>
    <property type="evidence" value="ECO:0007669"/>
    <property type="project" value="InterPro"/>
</dbReference>
<feature type="binding site" evidence="11">
    <location>
        <begin position="11"/>
        <end position="18"/>
    </location>
    <ligand>
        <name>ATP</name>
        <dbReference type="ChEBI" id="CHEBI:30616"/>
    </ligand>
</feature>
<dbReference type="CDD" id="cd01672">
    <property type="entry name" value="TMPK"/>
    <property type="match status" value="1"/>
</dbReference>
<dbReference type="InterPro" id="IPR039430">
    <property type="entry name" value="Thymidylate_kin-like_dom"/>
</dbReference>
<proteinExistence type="inferred from homology"/>
<organism evidence="13 14">
    <name type="scientific">Geomicrobium halophilum</name>
    <dbReference type="NCBI Taxonomy" id="549000"/>
    <lineage>
        <taxon>Bacteria</taxon>
        <taxon>Bacillati</taxon>
        <taxon>Bacillota</taxon>
        <taxon>Bacilli</taxon>
        <taxon>Bacillales</taxon>
        <taxon>Geomicrobium</taxon>
    </lineage>
</organism>
<keyword evidence="6 11" id="KW-0547">Nucleotide-binding</keyword>
<dbReference type="HAMAP" id="MF_00165">
    <property type="entry name" value="Thymidylate_kinase"/>
    <property type="match status" value="1"/>
</dbReference>
<dbReference type="NCBIfam" id="TIGR00041">
    <property type="entry name" value="DTMP_kinase"/>
    <property type="match status" value="1"/>
</dbReference>
<dbReference type="GO" id="GO:0005829">
    <property type="term" value="C:cytosol"/>
    <property type="evidence" value="ECO:0007669"/>
    <property type="project" value="TreeGrafter"/>
</dbReference>
<dbReference type="Gene3D" id="3.40.50.300">
    <property type="entry name" value="P-loop containing nucleotide triphosphate hydrolases"/>
    <property type="match status" value="1"/>
</dbReference>
<dbReference type="GO" id="GO:0006235">
    <property type="term" value="P:dTTP biosynthetic process"/>
    <property type="evidence" value="ECO:0007669"/>
    <property type="project" value="UniProtKB-UniRule"/>
</dbReference>
<dbReference type="AlphaFoldDB" id="A0A841PW57"/>
<dbReference type="GO" id="GO:0005524">
    <property type="term" value="F:ATP binding"/>
    <property type="evidence" value="ECO:0007669"/>
    <property type="project" value="UniProtKB-UniRule"/>
</dbReference>
<dbReference type="PANTHER" id="PTHR10344:SF4">
    <property type="entry name" value="UMP-CMP KINASE 2, MITOCHONDRIAL"/>
    <property type="match status" value="1"/>
</dbReference>
<dbReference type="RefSeq" id="WP_184405809.1">
    <property type="nucleotide sequence ID" value="NZ_JACHHJ010000008.1"/>
</dbReference>
<evidence type="ECO:0000256" key="10">
    <source>
        <dbReference type="ARBA" id="ARBA00057735"/>
    </source>
</evidence>
<feature type="domain" description="Thymidylate kinase-like" evidence="12">
    <location>
        <begin position="9"/>
        <end position="198"/>
    </location>
</feature>
<evidence type="ECO:0000256" key="2">
    <source>
        <dbReference type="ARBA" id="ARBA00012980"/>
    </source>
</evidence>
<dbReference type="PANTHER" id="PTHR10344">
    <property type="entry name" value="THYMIDYLATE KINASE"/>
    <property type="match status" value="1"/>
</dbReference>
<evidence type="ECO:0000259" key="12">
    <source>
        <dbReference type="Pfam" id="PF02223"/>
    </source>
</evidence>
<dbReference type="EMBL" id="JACHHJ010000008">
    <property type="protein sequence ID" value="MBB6451506.1"/>
    <property type="molecule type" value="Genomic_DNA"/>
</dbReference>
<dbReference type="GO" id="GO:0004798">
    <property type="term" value="F:dTMP kinase activity"/>
    <property type="evidence" value="ECO:0007669"/>
    <property type="project" value="UniProtKB-UniRule"/>
</dbReference>
<comment type="catalytic activity">
    <reaction evidence="9 11">
        <text>dTMP + ATP = dTDP + ADP</text>
        <dbReference type="Rhea" id="RHEA:13517"/>
        <dbReference type="ChEBI" id="CHEBI:30616"/>
        <dbReference type="ChEBI" id="CHEBI:58369"/>
        <dbReference type="ChEBI" id="CHEBI:63528"/>
        <dbReference type="ChEBI" id="CHEBI:456216"/>
        <dbReference type="EC" id="2.7.4.9"/>
    </reaction>
</comment>
<keyword evidence="14" id="KW-1185">Reference proteome</keyword>
<reference evidence="13 14" key="1">
    <citation type="submission" date="2020-08" db="EMBL/GenBank/DDBJ databases">
        <title>Genomic Encyclopedia of Type Strains, Phase IV (KMG-IV): sequencing the most valuable type-strain genomes for metagenomic binning, comparative biology and taxonomic classification.</title>
        <authorList>
            <person name="Goeker M."/>
        </authorList>
    </citation>
    <scope>NUCLEOTIDE SEQUENCE [LARGE SCALE GENOMIC DNA]</scope>
    <source>
        <strain evidence="13 14">DSM 21769</strain>
    </source>
</reference>
<dbReference type="SUPFAM" id="SSF52540">
    <property type="entry name" value="P-loop containing nucleoside triphosphate hydrolases"/>
    <property type="match status" value="1"/>
</dbReference>
<accession>A0A841PW57</accession>
<evidence type="ECO:0000256" key="7">
    <source>
        <dbReference type="ARBA" id="ARBA00022777"/>
    </source>
</evidence>
<comment type="similarity">
    <text evidence="1 11">Belongs to the thymidylate kinase family.</text>
</comment>